<dbReference type="EMBL" id="JACHWS010000004">
    <property type="protein sequence ID" value="MBB3039594.1"/>
    <property type="molecule type" value="Genomic_DNA"/>
</dbReference>
<protein>
    <submittedName>
        <fullName evidence="1">Uncharacterized protein</fullName>
    </submittedName>
</protein>
<dbReference type="RefSeq" id="WP_157094858.1">
    <property type="nucleotide sequence ID" value="NZ_BDDI01000001.1"/>
</dbReference>
<sequence length="57" mass="6819">MSLRLVELLGLRGVGEYVLPPLRVRRRPAATQHRKKFEWKKAKAQVERLKKKNLFFM</sequence>
<keyword evidence="2" id="KW-1185">Reference proteome</keyword>
<evidence type="ECO:0000313" key="2">
    <source>
        <dbReference type="Proteomes" id="UP000567922"/>
    </source>
</evidence>
<dbReference type="Proteomes" id="UP000567922">
    <property type="component" value="Unassembled WGS sequence"/>
</dbReference>
<comment type="caution">
    <text evidence="1">The sequence shown here is derived from an EMBL/GenBank/DDBJ whole genome shotgun (WGS) entry which is preliminary data.</text>
</comment>
<accession>A0A839RU48</accession>
<evidence type="ECO:0000313" key="1">
    <source>
        <dbReference type="EMBL" id="MBB3039594.1"/>
    </source>
</evidence>
<organism evidence="1 2">
    <name type="scientific">Hoyosella altamirensis</name>
    <dbReference type="NCBI Taxonomy" id="616997"/>
    <lineage>
        <taxon>Bacteria</taxon>
        <taxon>Bacillati</taxon>
        <taxon>Actinomycetota</taxon>
        <taxon>Actinomycetes</taxon>
        <taxon>Mycobacteriales</taxon>
        <taxon>Hoyosellaceae</taxon>
        <taxon>Hoyosella</taxon>
    </lineage>
</organism>
<reference evidence="1 2" key="1">
    <citation type="submission" date="2020-08" db="EMBL/GenBank/DDBJ databases">
        <title>Sequencing the genomes of 1000 actinobacteria strains.</title>
        <authorList>
            <person name="Klenk H.-P."/>
        </authorList>
    </citation>
    <scope>NUCLEOTIDE SEQUENCE [LARGE SCALE GENOMIC DNA]</scope>
    <source>
        <strain evidence="1 2">DSM 45258</strain>
    </source>
</reference>
<proteinExistence type="predicted"/>
<dbReference type="AlphaFoldDB" id="A0A839RU48"/>
<name>A0A839RU48_9ACTN</name>
<gene>
    <name evidence="1" type="ORF">FHU29_004082</name>
</gene>